<dbReference type="GO" id="GO:0003700">
    <property type="term" value="F:DNA-binding transcription factor activity"/>
    <property type="evidence" value="ECO:0007669"/>
    <property type="project" value="InterPro"/>
</dbReference>
<accession>A0A0W8E7W3</accession>
<dbReference type="Pfam" id="PF01475">
    <property type="entry name" value="FUR"/>
    <property type="match status" value="1"/>
</dbReference>
<gene>
    <name evidence="10" type="ORF">ASZ90_018022</name>
</gene>
<evidence type="ECO:0000256" key="9">
    <source>
        <dbReference type="ARBA" id="ARBA00023163"/>
    </source>
</evidence>
<evidence type="ECO:0000256" key="7">
    <source>
        <dbReference type="ARBA" id="ARBA00023015"/>
    </source>
</evidence>
<dbReference type="InterPro" id="IPR036388">
    <property type="entry name" value="WH-like_DNA-bd_sf"/>
</dbReference>
<comment type="caution">
    <text evidence="10">The sequence shown here is derived from an EMBL/GenBank/DDBJ whole genome shotgun (WGS) entry which is preliminary data.</text>
</comment>
<comment type="subcellular location">
    <subcellularLocation>
        <location evidence="1">Cytoplasm</location>
    </subcellularLocation>
</comment>
<dbReference type="GO" id="GO:0045892">
    <property type="term" value="P:negative regulation of DNA-templated transcription"/>
    <property type="evidence" value="ECO:0007669"/>
    <property type="project" value="TreeGrafter"/>
</dbReference>
<proteinExistence type="inferred from homology"/>
<evidence type="ECO:0000256" key="3">
    <source>
        <dbReference type="ARBA" id="ARBA00022490"/>
    </source>
</evidence>
<evidence type="ECO:0000256" key="4">
    <source>
        <dbReference type="ARBA" id="ARBA00022491"/>
    </source>
</evidence>
<dbReference type="GO" id="GO:1900376">
    <property type="term" value="P:regulation of secondary metabolite biosynthetic process"/>
    <property type="evidence" value="ECO:0007669"/>
    <property type="project" value="TreeGrafter"/>
</dbReference>
<sequence>MNIKEIEEFLRLNQIKPSHHRLKIYQYLVQNKNHPSVELIYKELADDIPTLSKTTVYNTLNLFVEKGVAQLITIDESETRYDADMSIHGHFKCKNCGKVYDFQLNFAAIDMRGLQHFQVDENHIYLKGLCYDCQMKKHN</sequence>
<dbReference type="CDD" id="cd07153">
    <property type="entry name" value="Fur_like"/>
    <property type="match status" value="1"/>
</dbReference>
<keyword evidence="7" id="KW-0805">Transcription regulation</keyword>
<keyword evidence="6" id="KW-0862">Zinc</keyword>
<keyword evidence="3" id="KW-0963">Cytoplasm</keyword>
<evidence type="ECO:0000256" key="8">
    <source>
        <dbReference type="ARBA" id="ARBA00023125"/>
    </source>
</evidence>
<dbReference type="InterPro" id="IPR043135">
    <property type="entry name" value="Fur_C"/>
</dbReference>
<evidence type="ECO:0000313" key="10">
    <source>
        <dbReference type="EMBL" id="KUG04531.1"/>
    </source>
</evidence>
<dbReference type="Gene3D" id="3.30.1490.190">
    <property type="match status" value="1"/>
</dbReference>
<keyword evidence="8" id="KW-0238">DNA-binding</keyword>
<dbReference type="GO" id="GO:0005737">
    <property type="term" value="C:cytoplasm"/>
    <property type="evidence" value="ECO:0007669"/>
    <property type="project" value="UniProtKB-SubCell"/>
</dbReference>
<dbReference type="PANTHER" id="PTHR33202">
    <property type="entry name" value="ZINC UPTAKE REGULATION PROTEIN"/>
    <property type="match status" value="1"/>
</dbReference>
<evidence type="ECO:0000256" key="5">
    <source>
        <dbReference type="ARBA" id="ARBA00022723"/>
    </source>
</evidence>
<dbReference type="PANTHER" id="PTHR33202:SF8">
    <property type="entry name" value="PEROXIDE-RESPONSIVE REPRESSOR PERR"/>
    <property type="match status" value="1"/>
</dbReference>
<comment type="similarity">
    <text evidence="2">Belongs to the Fur family.</text>
</comment>
<protein>
    <submittedName>
        <fullName evidence="10">Peroxide stress regulator</fullName>
    </submittedName>
</protein>
<name>A0A0W8E7W3_9ZZZZ</name>
<evidence type="ECO:0000256" key="1">
    <source>
        <dbReference type="ARBA" id="ARBA00004496"/>
    </source>
</evidence>
<keyword evidence="9" id="KW-0804">Transcription</keyword>
<dbReference type="AlphaFoldDB" id="A0A0W8E7W3"/>
<dbReference type="InterPro" id="IPR036390">
    <property type="entry name" value="WH_DNA-bd_sf"/>
</dbReference>
<keyword evidence="4" id="KW-0678">Repressor</keyword>
<dbReference type="Gene3D" id="1.10.10.10">
    <property type="entry name" value="Winged helix-like DNA-binding domain superfamily/Winged helix DNA-binding domain"/>
    <property type="match status" value="1"/>
</dbReference>
<reference evidence="10" key="1">
    <citation type="journal article" date="2015" name="Proc. Natl. Acad. Sci. U.S.A.">
        <title>Networks of energetic and metabolic interactions define dynamics in microbial communities.</title>
        <authorList>
            <person name="Embree M."/>
            <person name="Liu J.K."/>
            <person name="Al-Bassam M.M."/>
            <person name="Zengler K."/>
        </authorList>
    </citation>
    <scope>NUCLEOTIDE SEQUENCE</scope>
</reference>
<evidence type="ECO:0000256" key="2">
    <source>
        <dbReference type="ARBA" id="ARBA00007957"/>
    </source>
</evidence>
<evidence type="ECO:0000256" key="6">
    <source>
        <dbReference type="ARBA" id="ARBA00022833"/>
    </source>
</evidence>
<dbReference type="InterPro" id="IPR002481">
    <property type="entry name" value="FUR"/>
</dbReference>
<dbReference type="FunFam" id="1.10.10.10:FF:000007">
    <property type="entry name" value="Ferric uptake regulation protein"/>
    <property type="match status" value="1"/>
</dbReference>
<dbReference type="GO" id="GO:0000976">
    <property type="term" value="F:transcription cis-regulatory region binding"/>
    <property type="evidence" value="ECO:0007669"/>
    <property type="project" value="TreeGrafter"/>
</dbReference>
<keyword evidence="5" id="KW-0479">Metal-binding</keyword>
<dbReference type="EMBL" id="LNQE01001845">
    <property type="protein sequence ID" value="KUG04531.1"/>
    <property type="molecule type" value="Genomic_DNA"/>
</dbReference>
<organism evidence="10">
    <name type="scientific">hydrocarbon metagenome</name>
    <dbReference type="NCBI Taxonomy" id="938273"/>
    <lineage>
        <taxon>unclassified sequences</taxon>
        <taxon>metagenomes</taxon>
        <taxon>ecological metagenomes</taxon>
    </lineage>
</organism>
<dbReference type="GO" id="GO:0008270">
    <property type="term" value="F:zinc ion binding"/>
    <property type="evidence" value="ECO:0007669"/>
    <property type="project" value="TreeGrafter"/>
</dbReference>
<dbReference type="SUPFAM" id="SSF46785">
    <property type="entry name" value="Winged helix' DNA-binding domain"/>
    <property type="match status" value="1"/>
</dbReference>